<name>A0A0E9SJX1_ANGAN</name>
<accession>A0A0E9SJX1</accession>
<feature type="compositionally biased region" description="Polar residues" evidence="1">
    <location>
        <begin position="1"/>
        <end position="12"/>
    </location>
</feature>
<evidence type="ECO:0000313" key="2">
    <source>
        <dbReference type="EMBL" id="JAH41611.1"/>
    </source>
</evidence>
<feature type="region of interest" description="Disordered" evidence="1">
    <location>
        <begin position="1"/>
        <end position="20"/>
    </location>
</feature>
<organism evidence="2">
    <name type="scientific">Anguilla anguilla</name>
    <name type="common">European freshwater eel</name>
    <name type="synonym">Muraena anguilla</name>
    <dbReference type="NCBI Taxonomy" id="7936"/>
    <lineage>
        <taxon>Eukaryota</taxon>
        <taxon>Metazoa</taxon>
        <taxon>Chordata</taxon>
        <taxon>Craniata</taxon>
        <taxon>Vertebrata</taxon>
        <taxon>Euteleostomi</taxon>
        <taxon>Actinopterygii</taxon>
        <taxon>Neopterygii</taxon>
        <taxon>Teleostei</taxon>
        <taxon>Anguilliformes</taxon>
        <taxon>Anguillidae</taxon>
        <taxon>Anguilla</taxon>
    </lineage>
</organism>
<evidence type="ECO:0000256" key="1">
    <source>
        <dbReference type="SAM" id="MobiDB-lite"/>
    </source>
</evidence>
<dbReference type="EMBL" id="GBXM01066966">
    <property type="protein sequence ID" value="JAH41611.1"/>
    <property type="molecule type" value="Transcribed_RNA"/>
</dbReference>
<proteinExistence type="predicted"/>
<dbReference type="AlphaFoldDB" id="A0A0E9SJX1"/>
<reference evidence="2" key="2">
    <citation type="journal article" date="2015" name="Fish Shellfish Immunol.">
        <title>Early steps in the European eel (Anguilla anguilla)-Vibrio vulnificus interaction in the gills: Role of the RtxA13 toxin.</title>
        <authorList>
            <person name="Callol A."/>
            <person name="Pajuelo D."/>
            <person name="Ebbesson L."/>
            <person name="Teles M."/>
            <person name="MacKenzie S."/>
            <person name="Amaro C."/>
        </authorList>
    </citation>
    <scope>NUCLEOTIDE SEQUENCE</scope>
</reference>
<sequence>MKSSPTLASTALQRKRGSSALPRHCIRRVNNSVMVQKTNQTSFLPCFFI</sequence>
<reference evidence="2" key="1">
    <citation type="submission" date="2014-11" db="EMBL/GenBank/DDBJ databases">
        <authorList>
            <person name="Amaro Gonzalez C."/>
        </authorList>
    </citation>
    <scope>NUCLEOTIDE SEQUENCE</scope>
</reference>
<protein>
    <submittedName>
        <fullName evidence="2">Uncharacterized protein</fullName>
    </submittedName>
</protein>